<dbReference type="Proteomes" id="UP000886520">
    <property type="component" value="Chromosome 5"/>
</dbReference>
<evidence type="ECO:0000313" key="2">
    <source>
        <dbReference type="EMBL" id="KAI5079791.1"/>
    </source>
</evidence>
<dbReference type="OrthoDB" id="1913135at2759"/>
<dbReference type="PANTHER" id="PTHR34660">
    <property type="entry name" value="MYB-LIKE PROTEIN X"/>
    <property type="match status" value="1"/>
</dbReference>
<feature type="region of interest" description="Disordered" evidence="1">
    <location>
        <begin position="1"/>
        <end position="83"/>
    </location>
</feature>
<reference evidence="2 3" key="1">
    <citation type="submission" date="2021-01" db="EMBL/GenBank/DDBJ databases">
        <title>Adiantum capillus-veneris genome.</title>
        <authorList>
            <person name="Fang Y."/>
            <person name="Liao Q."/>
        </authorList>
    </citation>
    <scope>NUCLEOTIDE SEQUENCE [LARGE SCALE GENOMIC DNA]</scope>
    <source>
        <strain evidence="2">H3</strain>
        <tissue evidence="2">Leaf</tissue>
    </source>
</reference>
<feature type="compositionally biased region" description="Basic residues" evidence="1">
    <location>
        <begin position="26"/>
        <end position="40"/>
    </location>
</feature>
<protein>
    <submittedName>
        <fullName evidence="2">Uncharacterized protein</fullName>
    </submittedName>
</protein>
<dbReference type="AlphaFoldDB" id="A0A9D4V5P2"/>
<keyword evidence="3" id="KW-1185">Reference proteome</keyword>
<dbReference type="PANTHER" id="PTHR34660:SF7">
    <property type="entry name" value="DNA LIGASE-LIKE PROTEIN"/>
    <property type="match status" value="1"/>
</dbReference>
<accession>A0A9D4V5P2</accession>
<name>A0A9D4V5P2_ADICA</name>
<evidence type="ECO:0000313" key="3">
    <source>
        <dbReference type="Proteomes" id="UP000886520"/>
    </source>
</evidence>
<gene>
    <name evidence="2" type="ORF">GOP47_0005270</name>
</gene>
<comment type="caution">
    <text evidence="2">The sequence shown here is derived from an EMBL/GenBank/DDBJ whole genome shotgun (WGS) entry which is preliminary data.</text>
</comment>
<feature type="compositionally biased region" description="Pro residues" evidence="1">
    <location>
        <begin position="1"/>
        <end position="11"/>
    </location>
</feature>
<sequence length="249" mass="27914">MSRCYPYPPPGYEKKAYVEPPLSQKKEKHKHKDKKRKRKKEKEINGDLRPQHNPSEKNHQKKNHQSGPGEDLPNSAHGFYSKHMPNLANGVRFQVAPASAEGNLPQRQAIRSAAVHKDTTQILQASRTRERQLEGNGLELNCVADQTPLVSCRAAASGNGAATNDLVPPRSLVVSEIEDELNRKRRVEFIPHVEKVWSAIDDQEWLFLCDNELQIGANEMVKAESAQVLTEAVLLPSVGIYALPYVVMD</sequence>
<feature type="compositionally biased region" description="Basic and acidic residues" evidence="1">
    <location>
        <begin position="41"/>
        <end position="58"/>
    </location>
</feature>
<evidence type="ECO:0000256" key="1">
    <source>
        <dbReference type="SAM" id="MobiDB-lite"/>
    </source>
</evidence>
<organism evidence="2 3">
    <name type="scientific">Adiantum capillus-veneris</name>
    <name type="common">Maidenhair fern</name>
    <dbReference type="NCBI Taxonomy" id="13818"/>
    <lineage>
        <taxon>Eukaryota</taxon>
        <taxon>Viridiplantae</taxon>
        <taxon>Streptophyta</taxon>
        <taxon>Embryophyta</taxon>
        <taxon>Tracheophyta</taxon>
        <taxon>Polypodiopsida</taxon>
        <taxon>Polypodiidae</taxon>
        <taxon>Polypodiales</taxon>
        <taxon>Pteridineae</taxon>
        <taxon>Pteridaceae</taxon>
        <taxon>Vittarioideae</taxon>
        <taxon>Adiantum</taxon>
    </lineage>
</organism>
<proteinExistence type="predicted"/>
<dbReference type="EMBL" id="JABFUD020000005">
    <property type="protein sequence ID" value="KAI5079791.1"/>
    <property type="molecule type" value="Genomic_DNA"/>
</dbReference>